<proteinExistence type="predicted"/>
<evidence type="ECO:0000313" key="14">
    <source>
        <dbReference type="Proteomes" id="UP000197270"/>
    </source>
</evidence>
<dbReference type="RefSeq" id="WP_000050905.1">
    <property type="nucleotide sequence ID" value="NZ_AP019803.1"/>
</dbReference>
<dbReference type="Proteomes" id="UP000234238">
    <property type="component" value="Chromosome"/>
</dbReference>
<dbReference type="Proteomes" id="UP000037564">
    <property type="component" value="Unassembled WGS sequence"/>
</dbReference>
<evidence type="ECO:0000313" key="7">
    <source>
        <dbReference type="EMBL" id="OJR56782.1"/>
    </source>
</evidence>
<dbReference type="EMBL" id="JACZOI010000009">
    <property type="protein sequence ID" value="MBE0976503.1"/>
    <property type="molecule type" value="Genomic_DNA"/>
</dbReference>
<dbReference type="EMBL" id="LGZN01000019">
    <property type="protein sequence ID" value="KNF70484.1"/>
    <property type="molecule type" value="Genomic_DNA"/>
</dbReference>
<dbReference type="Proteomes" id="UP000528504">
    <property type="component" value="Unassembled WGS sequence"/>
</dbReference>
<evidence type="ECO:0000313" key="15">
    <source>
        <dbReference type="Proteomes" id="UP000234238"/>
    </source>
</evidence>
<dbReference type="EMBL" id="QYOH01000062">
    <property type="protein sequence ID" value="TXU29922.1"/>
    <property type="molecule type" value="Genomic_DNA"/>
</dbReference>
<reference evidence="5" key="9">
    <citation type="submission" date="2020-09" db="EMBL/GenBank/DDBJ databases">
        <title>Emerging polyconal dissemination of OXA-244-producing E. coli in France.</title>
        <authorList>
            <person name="Emeraud C."/>
            <person name="Girlich D."/>
            <person name="Bonnin R.A."/>
            <person name="Jousset A.B."/>
            <person name="Naas T."/>
            <person name="Dortet L."/>
        </authorList>
    </citation>
    <scope>NUCLEOTIDE SEQUENCE</scope>
    <source>
        <strain evidence="5">225E3</strain>
    </source>
</reference>
<dbReference type="PATRIC" id="fig|562.10852.peg.4600"/>
<evidence type="ECO:0000313" key="18">
    <source>
        <dbReference type="Proteomes" id="UP000528504"/>
    </source>
</evidence>
<evidence type="ECO:0000313" key="12">
    <source>
        <dbReference type="Proteomes" id="UP000184277"/>
    </source>
</evidence>
<dbReference type="EMBL" id="NHTF01000007">
    <property type="protein sequence ID" value="OWW56885.1"/>
    <property type="molecule type" value="Genomic_DNA"/>
</dbReference>
<dbReference type="EMBL" id="JANWOR010000587">
    <property type="protein sequence ID" value="MDA4179411.1"/>
    <property type="molecule type" value="Genomic_DNA"/>
</dbReference>
<evidence type="ECO:0000313" key="1">
    <source>
        <dbReference type="EMBL" id="AUK02955.1"/>
    </source>
</evidence>
<reference evidence="3 18" key="7">
    <citation type="submission" date="2018-08" db="EMBL/GenBank/DDBJ databases">
        <authorList>
            <consortium name="GenomeTrakr network: Whole genome sequencing for foodborne pathogen traceback"/>
        </authorList>
    </citation>
    <scope>NUCLEOTIDE SEQUENCE [LARGE SCALE GENOMIC DNA]</scope>
    <source>
        <strain evidence="3 18">AZ-TG60901</strain>
    </source>
</reference>
<reference evidence="9 14" key="4">
    <citation type="submission" date="2017-05" db="EMBL/GenBank/DDBJ databases">
        <title>Sequencing of Escherichia coli that cause persistent and transient Mastitis.</title>
        <authorList>
            <person name="Thacker T.C."/>
            <person name="Lippolis J.D."/>
            <person name="Brunelle B.W."/>
            <person name="Casey T.A."/>
            <person name="Reinhardt T.A."/>
            <person name="Sacco R.E."/>
            <person name="Holman D.B."/>
        </authorList>
    </citation>
    <scope>NUCLEOTIDE SEQUENCE [LARGE SCALE GENOMIC DNA]</scope>
    <source>
        <strain evidence="9 14">ECA-B</strain>
    </source>
</reference>
<evidence type="ECO:0000313" key="11">
    <source>
        <dbReference type="Proteomes" id="UP000037564"/>
    </source>
</evidence>
<dbReference type="Proteomes" id="UP000460654">
    <property type="component" value="Unassembled WGS sequence"/>
</dbReference>
<evidence type="ECO:0000313" key="6">
    <source>
        <dbReference type="EMBL" id="MDA4179411.1"/>
    </source>
</evidence>
<evidence type="ECO:0000313" key="5">
    <source>
        <dbReference type="EMBL" id="MBE0976503.1"/>
    </source>
</evidence>
<evidence type="ECO:0000313" key="9">
    <source>
        <dbReference type="EMBL" id="OWW56885.1"/>
    </source>
</evidence>
<evidence type="ECO:0000313" key="4">
    <source>
        <dbReference type="EMBL" id="KNF70484.1"/>
    </source>
</evidence>
<reference evidence="8 13" key="3">
    <citation type="journal article" date="2017" name="Front. Cell. Infect. Microbiol.">
        <title>Chaperone-usher pili loci of human colonization factor-negative enterotoxigenic Escherichia coli.</title>
        <authorList>
            <person name="Del Canto F."/>
            <person name="Vidal R."/>
            <person name="Stine O.C."/>
            <person name="Pop M."/>
        </authorList>
    </citation>
    <scope>NUCLEOTIDE SEQUENCE [LARGE SCALE GENOMIC DNA]</scope>
    <source>
        <strain evidence="8 13">700324</strain>
    </source>
</reference>
<dbReference type="EMBL" id="MOKI01000002">
    <property type="protein sequence ID" value="OJR56782.1"/>
    <property type="molecule type" value="Genomic_DNA"/>
</dbReference>
<dbReference type="EMBL" id="CP024141">
    <property type="protein sequence ID" value="AUK02955.1"/>
    <property type="molecule type" value="Genomic_DNA"/>
</dbReference>
<evidence type="ECO:0000313" key="16">
    <source>
        <dbReference type="Proteomes" id="UP000256244"/>
    </source>
</evidence>
<dbReference type="Proteomes" id="UP001211064">
    <property type="component" value="Unassembled WGS sequence"/>
</dbReference>
<name>A0A024L7Z6_ECOLX</name>
<evidence type="ECO:0000313" key="2">
    <source>
        <dbReference type="EMBL" id="AXO05493.1"/>
    </source>
</evidence>
<reference evidence="4 11" key="1">
    <citation type="submission" date="2015-07" db="EMBL/GenBank/DDBJ databases">
        <title>Genome sequences of 64 non-O157:H7 Shiga toxin-producing Escherichia coli strains.</title>
        <authorList>
            <person name="Gonzalez-Escalona N."/>
            <person name="Toro M."/>
            <person name="Timme R."/>
            <person name="Payne J."/>
        </authorList>
    </citation>
    <scope>NUCLEOTIDE SEQUENCE [LARGE SCALE GENOMIC DNA]</scope>
    <source>
        <strain evidence="4 11">CFSAN026843</strain>
    </source>
</reference>
<reference evidence="10 17" key="8">
    <citation type="submission" date="2018-09" db="EMBL/GenBank/DDBJ databases">
        <title>Persistent metagenomic signatures of early life antibiotic treatment in the infant gut microbiota and resistome.</title>
        <authorList>
            <person name="Gasparrini A.J."/>
        </authorList>
    </citation>
    <scope>NUCLEOTIDE SEQUENCE [LARGE SCALE GENOMIC DNA]</scope>
    <source>
        <strain evidence="10 17">T0181B.E-10</strain>
    </source>
</reference>
<evidence type="ECO:0000313" key="8">
    <source>
        <dbReference type="EMBL" id="OKV06495.1"/>
    </source>
</evidence>
<dbReference type="EMBL" id="CP031546">
    <property type="protein sequence ID" value="AXO05493.1"/>
    <property type="molecule type" value="Genomic_DNA"/>
</dbReference>
<evidence type="ECO:0000313" key="10">
    <source>
        <dbReference type="EMBL" id="TXU29922.1"/>
    </source>
</evidence>
<dbReference type="Proteomes" id="UP000256244">
    <property type="component" value="Chromosome"/>
</dbReference>
<dbReference type="Proteomes" id="UP000184277">
    <property type="component" value="Unassembled WGS sequence"/>
</dbReference>
<reference evidence="1 15" key="5">
    <citation type="submission" date="2017-10" db="EMBL/GenBank/DDBJ databases">
        <title>mcr-1 positive E.coli isolates in China.</title>
        <authorList>
            <person name="Li B."/>
            <person name="Wang X."/>
        </authorList>
    </citation>
    <scope>NUCLEOTIDE SEQUENCE [LARGE SCALE GENOMIC DNA]</scope>
    <source>
        <strain evidence="1 15">14EC029</strain>
    </source>
</reference>
<evidence type="ECO:0000313" key="13">
    <source>
        <dbReference type="Proteomes" id="UP000185794"/>
    </source>
</evidence>
<reference evidence="2 16" key="6">
    <citation type="submission" date="2018-08" db="EMBL/GenBank/DDBJ databases">
        <title>Complete genome sequencing and genomic characterization of five Escherichia coli strains co-producing MCR-1 and ESBLs from different origins in China.</title>
        <authorList>
            <person name="Bai L."/>
        </authorList>
    </citation>
    <scope>NUCLEOTIDE SEQUENCE [LARGE SCALE GENOMIC DNA]</scope>
    <source>
        <strain evidence="16">cq9</strain>
        <strain evidence="2">Cq9</strain>
    </source>
</reference>
<dbReference type="Proteomes" id="UP000185794">
    <property type="component" value="Unassembled WGS sequence"/>
</dbReference>
<sequence>MSLDPLACGHDNVKQSKIVALTVSLGDKKAQYSRWQPDNLTVDAETK</sequence>
<protein>
    <submittedName>
        <fullName evidence="4">Uncharacterized protein</fullName>
    </submittedName>
</protein>
<reference evidence="7 12" key="2">
    <citation type="submission" date="2016-10" db="EMBL/GenBank/DDBJ databases">
        <title>Comprehensive resistome analysis reveals the prevalence of NDM and MCR-1 in Chinese poultry production.</title>
        <authorList>
            <person name="Wang Y."/>
            <person name="Zhang R."/>
            <person name="Li J."/>
            <person name="Wu Z."/>
            <person name="Wenjuan Y."/>
            <person name="Schwarz S."/>
            <person name="Tyrrell J."/>
            <person name="Zheng Y."/>
            <person name="Wang S."/>
            <person name="Shen Z."/>
            <person name="Liu Z."/>
            <person name="Lei L."/>
            <person name="Li M."/>
            <person name="Zhang Q."/>
            <person name="Wu C."/>
            <person name="Zhang Q."/>
            <person name="Wu Y."/>
            <person name="Walsh T."/>
            <person name="Shen J."/>
        </authorList>
    </citation>
    <scope>NUCLEOTIDE SEQUENCE [LARGE SCALE GENOMIC DNA]</scope>
    <source>
        <strain evidence="7 12">570</strain>
    </source>
</reference>
<organism evidence="4 11">
    <name type="scientific">Escherichia coli</name>
    <dbReference type="NCBI Taxonomy" id="562"/>
    <lineage>
        <taxon>Bacteria</taxon>
        <taxon>Pseudomonadati</taxon>
        <taxon>Pseudomonadota</taxon>
        <taxon>Gammaproteobacteria</taxon>
        <taxon>Enterobacterales</taxon>
        <taxon>Enterobacteriaceae</taxon>
        <taxon>Escherichia</taxon>
    </lineage>
</organism>
<evidence type="ECO:0000313" key="17">
    <source>
        <dbReference type="Proteomes" id="UP000460654"/>
    </source>
</evidence>
<dbReference type="EMBL" id="LRKC01000160">
    <property type="protein sequence ID" value="OKV06495.1"/>
    <property type="molecule type" value="Genomic_DNA"/>
</dbReference>
<reference evidence="6" key="10">
    <citation type="submission" date="2022-08" db="EMBL/GenBank/DDBJ databases">
        <title>Genome sequencing of human pathogens.</title>
        <authorList>
            <person name="Cao X."/>
        </authorList>
    </citation>
    <scope>NUCLEOTIDE SEQUENCE</scope>
    <source>
        <strain evidence="6">EC16126</strain>
    </source>
</reference>
<dbReference type="Proteomes" id="UP000197270">
    <property type="component" value="Unassembled WGS sequence"/>
</dbReference>
<dbReference type="EMBL" id="AATJQG010000035">
    <property type="protein sequence ID" value="EFM0518415.1"/>
    <property type="molecule type" value="Genomic_DNA"/>
</dbReference>
<accession>A0A024L7Z6</accession>
<gene>
    <name evidence="8" type="ORF">AWP47_22895</name>
    <name evidence="7" type="ORF">BK383_01855</name>
    <name evidence="9" type="ORF">CCS08_01210</name>
    <name evidence="3" type="ORF">CF22_004506</name>
    <name evidence="1" type="ORF">CR538_22535</name>
    <name evidence="10" type="ORF">D4N09_24295</name>
    <name evidence="2" type="ORF">DS732_03460</name>
    <name evidence="5" type="ORF">IH772_04140</name>
    <name evidence="6" type="ORF">NY836_18925</name>
    <name evidence="4" type="ORF">WR15_06465</name>
</gene>
<evidence type="ECO:0000313" key="3">
    <source>
        <dbReference type="EMBL" id="EFM0518415.1"/>
    </source>
</evidence>
<dbReference type="Proteomes" id="UP000640866">
    <property type="component" value="Unassembled WGS sequence"/>
</dbReference>
<dbReference type="AlphaFoldDB" id="A0A024L7Z6"/>